<organism evidence="3 4">
    <name type="scientific">Ditylenchus destructor</name>
    <dbReference type="NCBI Taxonomy" id="166010"/>
    <lineage>
        <taxon>Eukaryota</taxon>
        <taxon>Metazoa</taxon>
        <taxon>Ecdysozoa</taxon>
        <taxon>Nematoda</taxon>
        <taxon>Chromadorea</taxon>
        <taxon>Rhabditida</taxon>
        <taxon>Tylenchina</taxon>
        <taxon>Tylenchomorpha</taxon>
        <taxon>Sphaerularioidea</taxon>
        <taxon>Anguinidae</taxon>
        <taxon>Anguininae</taxon>
        <taxon>Ditylenchus</taxon>
    </lineage>
</organism>
<feature type="compositionally biased region" description="Acidic residues" evidence="1">
    <location>
        <begin position="26"/>
        <end position="44"/>
    </location>
</feature>
<keyword evidence="2" id="KW-0732">Signal</keyword>
<keyword evidence="4" id="KW-1185">Reference proteome</keyword>
<protein>
    <submittedName>
        <fullName evidence="3">Uncharacterized protein</fullName>
    </submittedName>
</protein>
<feature type="region of interest" description="Disordered" evidence="1">
    <location>
        <begin position="25"/>
        <end position="108"/>
    </location>
</feature>
<comment type="caution">
    <text evidence="3">The sequence shown here is derived from an EMBL/GenBank/DDBJ whole genome shotgun (WGS) entry which is preliminary data.</text>
</comment>
<reference evidence="3" key="1">
    <citation type="submission" date="2022-01" db="EMBL/GenBank/DDBJ databases">
        <title>Genome Sequence Resource for Two Populations of Ditylenchus destructor, the Migratory Endoparasitic Phytonematode.</title>
        <authorList>
            <person name="Zhang H."/>
            <person name="Lin R."/>
            <person name="Xie B."/>
        </authorList>
    </citation>
    <scope>NUCLEOTIDE SEQUENCE</scope>
    <source>
        <strain evidence="3">BazhouSP</strain>
    </source>
</reference>
<feature type="chain" id="PRO_5042108484" evidence="2">
    <location>
        <begin position="26"/>
        <end position="134"/>
    </location>
</feature>
<accession>A0AAD4MPV4</accession>
<evidence type="ECO:0000256" key="2">
    <source>
        <dbReference type="SAM" id="SignalP"/>
    </source>
</evidence>
<dbReference type="Proteomes" id="UP001201812">
    <property type="component" value="Unassembled WGS sequence"/>
</dbReference>
<gene>
    <name evidence="3" type="ORF">DdX_15977</name>
</gene>
<proteinExistence type="predicted"/>
<evidence type="ECO:0000313" key="4">
    <source>
        <dbReference type="Proteomes" id="UP001201812"/>
    </source>
</evidence>
<feature type="signal peptide" evidence="2">
    <location>
        <begin position="1"/>
        <end position="25"/>
    </location>
</feature>
<feature type="compositionally biased region" description="Acidic residues" evidence="1">
    <location>
        <begin position="73"/>
        <end position="91"/>
    </location>
</feature>
<sequence length="134" mass="14164">MNSNVLLAFSGISLIFLLQTNFINADDGDEGPGGDDDPNEDGPGLDEGPPNPDPNIDDMNGLVGPDDSRMDDSSMDDDGSLPDSSPDDNSEEGPRHRGRGGPVNGNLTNKLKEMAKTLKKMGQGLANFLRTLGH</sequence>
<dbReference type="EMBL" id="JAKKPZ010000114">
    <property type="protein sequence ID" value="KAI1701632.1"/>
    <property type="molecule type" value="Genomic_DNA"/>
</dbReference>
<dbReference type="AlphaFoldDB" id="A0AAD4MPV4"/>
<evidence type="ECO:0000313" key="3">
    <source>
        <dbReference type="EMBL" id="KAI1701632.1"/>
    </source>
</evidence>
<name>A0AAD4MPV4_9BILA</name>
<evidence type="ECO:0000256" key="1">
    <source>
        <dbReference type="SAM" id="MobiDB-lite"/>
    </source>
</evidence>